<accession>A0A9U8DXZ1</accession>
<organism evidence="1 2">
    <name type="scientific">Biomphalaria glabrata</name>
    <name type="common">Bloodfluke planorb</name>
    <name type="synonym">Freshwater snail</name>
    <dbReference type="NCBI Taxonomy" id="6526"/>
    <lineage>
        <taxon>Eukaryota</taxon>
        <taxon>Metazoa</taxon>
        <taxon>Spiralia</taxon>
        <taxon>Lophotrochozoa</taxon>
        <taxon>Mollusca</taxon>
        <taxon>Gastropoda</taxon>
        <taxon>Heterobranchia</taxon>
        <taxon>Euthyneura</taxon>
        <taxon>Panpulmonata</taxon>
        <taxon>Hygrophila</taxon>
        <taxon>Lymnaeoidea</taxon>
        <taxon>Planorbidae</taxon>
        <taxon>Biomphalaria</taxon>
    </lineage>
</organism>
<evidence type="ECO:0000313" key="1">
    <source>
        <dbReference type="Proteomes" id="UP001165740"/>
    </source>
</evidence>
<dbReference type="Proteomes" id="UP001165740">
    <property type="component" value="Chromosome 8"/>
</dbReference>
<dbReference type="AlphaFoldDB" id="A0A9U8DXZ1"/>
<name>A0A9U8DXZ1_BIOGL</name>
<protein>
    <submittedName>
        <fullName evidence="2">Uncharacterized protein LOC106054674 isoform X1</fullName>
    </submittedName>
</protein>
<dbReference type="OrthoDB" id="6045352at2759"/>
<reference evidence="2" key="1">
    <citation type="submission" date="2025-08" db="UniProtKB">
        <authorList>
            <consortium name="RefSeq"/>
        </authorList>
    </citation>
    <scope>IDENTIFICATION</scope>
</reference>
<sequence>MSSRKRKIQHKRKHDNDNIDVCNDNESYRQTDLCDLKKGKYEGSHVGENPDPECGEANLSNFDCCKKHPGHRQFIPFHKLTLKHLPDGYQDHDLYEFIKSAGDQTVRLGVTESSRYRPEFWPKTNRPYPFYNSEKSNLRTGSGQIWGVDKFQNGDISSYHQNCWCIQCQNSDSPSHVWWEFNVYTATHVVFDDIEASHTSLRLFFDKNNCPVVTVDKVIVDLADIKGDLCVLTCVTCDNNLGNKVEKKWKNYEIKLMKVNKKFKMSKDKHRLNFIVSHPHGCCKHVSVGHWINRQKIGYKTRFTYTTCTCPGSSGAVVHFVGFDKWWMSDLVHCGTFKNKLNYSGTGYVT</sequence>
<keyword evidence="1" id="KW-1185">Reference proteome</keyword>
<gene>
    <name evidence="2" type="primary">LOC106054674</name>
</gene>
<dbReference type="RefSeq" id="XP_013066106.2">
    <property type="nucleotide sequence ID" value="XM_013210652.2"/>
</dbReference>
<dbReference type="GeneID" id="106054674"/>
<evidence type="ECO:0000313" key="2">
    <source>
        <dbReference type="RefSeq" id="XP_013066106.2"/>
    </source>
</evidence>
<proteinExistence type="predicted"/>